<dbReference type="EMBL" id="CP015136">
    <property type="protein sequence ID" value="AMY08209.1"/>
    <property type="molecule type" value="Genomic_DNA"/>
</dbReference>
<name>A0A143PKC0_LUTPR</name>
<dbReference type="InterPro" id="IPR036420">
    <property type="entry name" value="BRCT_dom_sf"/>
</dbReference>
<dbReference type="PANTHER" id="PTHR24347">
    <property type="entry name" value="SERINE/THREONINE-PROTEIN KINASE"/>
    <property type="match status" value="1"/>
</dbReference>
<dbReference type="Proteomes" id="UP000076079">
    <property type="component" value="Chromosome"/>
</dbReference>
<dbReference type="Gene3D" id="3.40.50.10190">
    <property type="entry name" value="BRCT domain"/>
    <property type="match status" value="1"/>
</dbReference>
<dbReference type="EC" id="2.7.11.1" evidence="3"/>
<dbReference type="KEGG" id="abac:LuPra_01402"/>
<proteinExistence type="predicted"/>
<accession>A0A143PKC0</accession>
<keyword evidence="4" id="KW-1185">Reference proteome</keyword>
<dbReference type="GO" id="GO:0005524">
    <property type="term" value="F:ATP binding"/>
    <property type="evidence" value="ECO:0007669"/>
    <property type="project" value="InterPro"/>
</dbReference>
<sequence>MSTTLLLALYVRARQRVDSPVVSTKISHVATSALVWKRDARDDDRRMPSTTRRSTATRARPDTLSTTLVPTATVVSRSPKVPGRSTLERLVEYEIGQVIGRGGFGVAHRAVRRVISTGDTSSCCVKFIEASAISTWHREAYFGELLRGVPHVVQVLDTFVHVGGRRPRHVLVTELAEHGSLTTFLPKHGAFPERKAKAQVLGIARATDLLHRMHAVHRDLTPNNIFVMSDLTLKLADFGIAKHIAYGRGVQNDAQNPAFVHHLMRVGGLRLWKRQQDVYQLGQLLAMLLSGNPKRHASRDVAALRCSDHMKGIIQRSIGPETGRYPTAAEFVTALQSKPQALRHQRLAALRDAVVVFTGALSMTRARAALLARRAGATVASSVTPATTVLVFGKPSKDYGAGSKGRKLLEYDRLCAEGYKIRLINEATFVRAAKAK</sequence>
<organism evidence="3 4">
    <name type="scientific">Luteitalea pratensis</name>
    <dbReference type="NCBI Taxonomy" id="1855912"/>
    <lineage>
        <taxon>Bacteria</taxon>
        <taxon>Pseudomonadati</taxon>
        <taxon>Acidobacteriota</taxon>
        <taxon>Vicinamibacteria</taxon>
        <taxon>Vicinamibacterales</taxon>
        <taxon>Vicinamibacteraceae</taxon>
        <taxon>Luteitalea</taxon>
    </lineage>
</organism>
<evidence type="ECO:0000259" key="2">
    <source>
        <dbReference type="PROSITE" id="PS50011"/>
    </source>
</evidence>
<dbReference type="CDD" id="cd00180">
    <property type="entry name" value="PKc"/>
    <property type="match status" value="1"/>
</dbReference>
<keyword evidence="3" id="KW-0808">Transferase</keyword>
<feature type="domain" description="Protein kinase" evidence="2">
    <location>
        <begin position="93"/>
        <end position="347"/>
    </location>
</feature>
<dbReference type="AlphaFoldDB" id="A0A143PKC0"/>
<reference evidence="3 4" key="1">
    <citation type="journal article" date="2016" name="Genome Announc.">
        <title>First Complete Genome Sequence of a Subdivision 6 Acidobacterium Strain.</title>
        <authorList>
            <person name="Huang S."/>
            <person name="Vieira S."/>
            <person name="Bunk B."/>
            <person name="Riedel T."/>
            <person name="Sproer C."/>
            <person name="Overmann J."/>
        </authorList>
    </citation>
    <scope>NUCLEOTIDE SEQUENCE [LARGE SCALE GENOMIC DNA]</scope>
    <source>
        <strain evidence="4">DSM 100886 HEG_-6_39</strain>
    </source>
</reference>
<protein>
    <submittedName>
        <fullName evidence="3">Serine/threonine-protein kinase PknK</fullName>
        <ecNumber evidence="3">2.7.11.1</ecNumber>
    </submittedName>
</protein>
<dbReference type="PROSITE" id="PS50011">
    <property type="entry name" value="PROTEIN_KINASE_DOM"/>
    <property type="match status" value="1"/>
</dbReference>
<feature type="compositionally biased region" description="Low complexity" evidence="1">
    <location>
        <begin position="48"/>
        <end position="58"/>
    </location>
</feature>
<dbReference type="InterPro" id="IPR000719">
    <property type="entry name" value="Prot_kinase_dom"/>
</dbReference>
<evidence type="ECO:0000313" key="3">
    <source>
        <dbReference type="EMBL" id="AMY08209.1"/>
    </source>
</evidence>
<dbReference type="OrthoDB" id="9801841at2"/>
<dbReference type="GO" id="GO:0004674">
    <property type="term" value="F:protein serine/threonine kinase activity"/>
    <property type="evidence" value="ECO:0007669"/>
    <property type="project" value="UniProtKB-EC"/>
</dbReference>
<dbReference type="STRING" id="1855912.LuPra_01402"/>
<dbReference type="SUPFAM" id="SSF52113">
    <property type="entry name" value="BRCT domain"/>
    <property type="match status" value="1"/>
</dbReference>
<dbReference type="Pfam" id="PF00069">
    <property type="entry name" value="Pkinase"/>
    <property type="match status" value="1"/>
</dbReference>
<reference evidence="4" key="2">
    <citation type="submission" date="2016-04" db="EMBL/GenBank/DDBJ databases">
        <title>First Complete Genome Sequence of a Subdivision 6 Acidobacterium.</title>
        <authorList>
            <person name="Huang S."/>
            <person name="Vieira S."/>
            <person name="Bunk B."/>
            <person name="Riedel T."/>
            <person name="Sproeer C."/>
            <person name="Overmann J."/>
        </authorList>
    </citation>
    <scope>NUCLEOTIDE SEQUENCE [LARGE SCALE GENOMIC DNA]</scope>
    <source>
        <strain evidence="4">DSM 100886 HEG_-6_39</strain>
    </source>
</reference>
<dbReference type="SUPFAM" id="SSF56112">
    <property type="entry name" value="Protein kinase-like (PK-like)"/>
    <property type="match status" value="1"/>
</dbReference>
<feature type="region of interest" description="Disordered" evidence="1">
    <location>
        <begin position="41"/>
        <end position="62"/>
    </location>
</feature>
<dbReference type="RefSeq" id="WP_157898835.1">
    <property type="nucleotide sequence ID" value="NZ_CP015136.1"/>
</dbReference>
<keyword evidence="3" id="KW-0418">Kinase</keyword>
<dbReference type="InterPro" id="IPR011009">
    <property type="entry name" value="Kinase-like_dom_sf"/>
</dbReference>
<dbReference type="Gene3D" id="1.10.510.10">
    <property type="entry name" value="Transferase(Phosphotransferase) domain 1"/>
    <property type="match status" value="1"/>
</dbReference>
<evidence type="ECO:0000256" key="1">
    <source>
        <dbReference type="SAM" id="MobiDB-lite"/>
    </source>
</evidence>
<gene>
    <name evidence="3" type="primary">pknK</name>
    <name evidence="3" type="ORF">LuPra_01402</name>
</gene>
<evidence type="ECO:0000313" key="4">
    <source>
        <dbReference type="Proteomes" id="UP000076079"/>
    </source>
</evidence>